<feature type="domain" description="COMM" evidence="4">
    <location>
        <begin position="147"/>
        <end position="211"/>
    </location>
</feature>
<sequence>MDRVSYLGYTIPLEVKNMVPIVQKLEQEFIRDILSMVVLYMKTKKINLLEKEQHTKLNQITDSIHEKLTIKSEENKVEPNNSSIVFTGLYYLLKIAVKRKINAQTFTTDITDLKLPPYLITGLSNVFTNQIKDLSEKAMNDKILFPQLTDFKWRVDVIISSSFTSRVLQPVILMELKDSKDNCKLFEISIDNFHKLRYSVAKVLKDIDDLEQIQILQKLDK</sequence>
<keyword evidence="6" id="KW-1185">Reference proteome</keyword>
<dbReference type="OrthoDB" id="203754at2759"/>
<reference evidence="5" key="1">
    <citation type="submission" date="2020-01" db="EMBL/GenBank/DDBJ databases">
        <title>Development of genomics and gene disruption for Polysphondylium violaceum indicates a role for the polyketide synthase stlB in stalk morphogenesis.</title>
        <authorList>
            <person name="Narita B."/>
            <person name="Kawabe Y."/>
            <person name="Kin K."/>
            <person name="Saito T."/>
            <person name="Gibbs R."/>
            <person name="Kuspa A."/>
            <person name="Muzny D."/>
            <person name="Queller D."/>
            <person name="Richards S."/>
            <person name="Strassman J."/>
            <person name="Sucgang R."/>
            <person name="Worley K."/>
            <person name="Schaap P."/>
        </authorList>
    </citation>
    <scope>NUCLEOTIDE SEQUENCE</scope>
    <source>
        <strain evidence="5">QSvi11</strain>
    </source>
</reference>
<evidence type="ECO:0000313" key="6">
    <source>
        <dbReference type="Proteomes" id="UP000695562"/>
    </source>
</evidence>
<dbReference type="InterPro" id="IPR017920">
    <property type="entry name" value="COMM"/>
</dbReference>
<dbReference type="Proteomes" id="UP000695562">
    <property type="component" value="Unassembled WGS sequence"/>
</dbReference>
<proteinExistence type="inferred from homology"/>
<name>A0A8J4PSX8_9MYCE</name>
<evidence type="ECO:0000256" key="1">
    <source>
        <dbReference type="ARBA" id="ARBA00016556"/>
    </source>
</evidence>
<dbReference type="InterPro" id="IPR037357">
    <property type="entry name" value="COMMD5"/>
</dbReference>
<evidence type="ECO:0000313" key="5">
    <source>
        <dbReference type="EMBL" id="KAF2068861.1"/>
    </source>
</evidence>
<comment type="similarity">
    <text evidence="3">Belongs to the COMM domain-containing protein 5 family.</text>
</comment>
<dbReference type="AlphaFoldDB" id="A0A8J4PSX8"/>
<dbReference type="PANTHER" id="PTHR15666:SF1">
    <property type="entry name" value="COMM DOMAIN-CONTAINING PROTEIN 5"/>
    <property type="match status" value="1"/>
</dbReference>
<dbReference type="PANTHER" id="PTHR15666">
    <property type="entry name" value="COMM DOMAIN CONTAINING PROTEIN 5"/>
    <property type="match status" value="1"/>
</dbReference>
<dbReference type="Pfam" id="PF07258">
    <property type="entry name" value="COMM_domain"/>
    <property type="match status" value="1"/>
</dbReference>
<dbReference type="PROSITE" id="PS51269">
    <property type="entry name" value="COMM"/>
    <property type="match status" value="1"/>
</dbReference>
<accession>A0A8J4PSX8</accession>
<dbReference type="EMBL" id="AJWJ01000818">
    <property type="protein sequence ID" value="KAF2068861.1"/>
    <property type="molecule type" value="Genomic_DNA"/>
</dbReference>
<evidence type="ECO:0000256" key="2">
    <source>
        <dbReference type="ARBA" id="ARBA00093300"/>
    </source>
</evidence>
<gene>
    <name evidence="5" type="ORF">CYY_009820</name>
</gene>
<comment type="caution">
    <text evidence="5">The sequence shown here is derived from an EMBL/GenBank/DDBJ whole genome shotgun (WGS) entry which is preliminary data.</text>
</comment>
<evidence type="ECO:0000259" key="4">
    <source>
        <dbReference type="PROSITE" id="PS51269"/>
    </source>
</evidence>
<dbReference type="GO" id="GO:0005634">
    <property type="term" value="C:nucleus"/>
    <property type="evidence" value="ECO:0007669"/>
    <property type="project" value="TreeGrafter"/>
</dbReference>
<comment type="function">
    <text evidence="2">Scaffold protein in the commander complex that is essential for endosomal recycling of transmembrane cargos; the commander complex is composed of the CCC subcomplex and the retriever subcomplex.</text>
</comment>
<organism evidence="5 6">
    <name type="scientific">Polysphondylium violaceum</name>
    <dbReference type="NCBI Taxonomy" id="133409"/>
    <lineage>
        <taxon>Eukaryota</taxon>
        <taxon>Amoebozoa</taxon>
        <taxon>Evosea</taxon>
        <taxon>Eumycetozoa</taxon>
        <taxon>Dictyostelia</taxon>
        <taxon>Dictyosteliales</taxon>
        <taxon>Dictyosteliaceae</taxon>
        <taxon>Polysphondylium</taxon>
    </lineage>
</organism>
<evidence type="ECO:0000256" key="3">
    <source>
        <dbReference type="ARBA" id="ARBA00093452"/>
    </source>
</evidence>
<protein>
    <recommendedName>
        <fullName evidence="1">COMM domain-containing protein 5</fullName>
    </recommendedName>
</protein>